<gene>
    <name evidence="1 3" type="ORF">BDZ99DRAFT_518859</name>
</gene>
<dbReference type="Proteomes" id="UP000504636">
    <property type="component" value="Unplaced"/>
</dbReference>
<sequence>MVPANVLEDESNTSSYYLHQWPHKSLLWQARWGNPPTTAALNPNMHIPVEPSTDGPRKPPISVISSTKNEKGNLTIIYKEEAPKTKVSTSNPTRELDRDQKAPAYINAFNQTKSTLSAFTTLWNDCGADAETFGYRADGRLQGGCYLLGSGSSFLISSMS</sequence>
<evidence type="ECO:0000313" key="1">
    <source>
        <dbReference type="EMBL" id="KAF2811599.1"/>
    </source>
</evidence>
<reference evidence="3" key="3">
    <citation type="submission" date="2025-04" db="UniProtKB">
        <authorList>
            <consortium name="RefSeq"/>
        </authorList>
    </citation>
    <scope>IDENTIFICATION</scope>
    <source>
        <strain evidence="3">CBS 304.34</strain>
    </source>
</reference>
<reference evidence="3" key="2">
    <citation type="submission" date="2020-04" db="EMBL/GenBank/DDBJ databases">
        <authorList>
            <consortium name="NCBI Genome Project"/>
        </authorList>
    </citation>
    <scope>NUCLEOTIDE SEQUENCE</scope>
    <source>
        <strain evidence="3">CBS 304.34</strain>
    </source>
</reference>
<accession>A0A6A6YSV6</accession>
<proteinExistence type="predicted"/>
<dbReference type="GeneID" id="54466240"/>
<dbReference type="EMBL" id="MU003698">
    <property type="protein sequence ID" value="KAF2811599.1"/>
    <property type="molecule type" value="Genomic_DNA"/>
</dbReference>
<protein>
    <submittedName>
        <fullName evidence="1 3">Uncharacterized protein</fullName>
    </submittedName>
</protein>
<evidence type="ECO:0000313" key="3">
    <source>
        <dbReference type="RefSeq" id="XP_033578563.1"/>
    </source>
</evidence>
<evidence type="ECO:0000313" key="2">
    <source>
        <dbReference type="Proteomes" id="UP000504636"/>
    </source>
</evidence>
<dbReference type="AlphaFoldDB" id="A0A6A6YSV6"/>
<organism evidence="1">
    <name type="scientific">Mytilinidion resinicola</name>
    <dbReference type="NCBI Taxonomy" id="574789"/>
    <lineage>
        <taxon>Eukaryota</taxon>
        <taxon>Fungi</taxon>
        <taxon>Dikarya</taxon>
        <taxon>Ascomycota</taxon>
        <taxon>Pezizomycotina</taxon>
        <taxon>Dothideomycetes</taxon>
        <taxon>Pleosporomycetidae</taxon>
        <taxon>Mytilinidiales</taxon>
        <taxon>Mytilinidiaceae</taxon>
        <taxon>Mytilinidion</taxon>
    </lineage>
</organism>
<reference evidence="1 3" key="1">
    <citation type="journal article" date="2020" name="Stud. Mycol.">
        <title>101 Dothideomycetes genomes: a test case for predicting lifestyles and emergence of pathogens.</title>
        <authorList>
            <person name="Haridas S."/>
            <person name="Albert R."/>
            <person name="Binder M."/>
            <person name="Bloem J."/>
            <person name="Labutti K."/>
            <person name="Salamov A."/>
            <person name="Andreopoulos B."/>
            <person name="Baker S."/>
            <person name="Barry K."/>
            <person name="Bills G."/>
            <person name="Bluhm B."/>
            <person name="Cannon C."/>
            <person name="Castanera R."/>
            <person name="Culley D."/>
            <person name="Daum C."/>
            <person name="Ezra D."/>
            <person name="Gonzalez J."/>
            <person name="Henrissat B."/>
            <person name="Kuo A."/>
            <person name="Liang C."/>
            <person name="Lipzen A."/>
            <person name="Lutzoni F."/>
            <person name="Magnuson J."/>
            <person name="Mondo S."/>
            <person name="Nolan M."/>
            <person name="Ohm R."/>
            <person name="Pangilinan J."/>
            <person name="Park H.-J."/>
            <person name="Ramirez L."/>
            <person name="Alfaro M."/>
            <person name="Sun H."/>
            <person name="Tritt A."/>
            <person name="Yoshinaga Y."/>
            <person name="Zwiers L.-H."/>
            <person name="Turgeon B."/>
            <person name="Goodwin S."/>
            <person name="Spatafora J."/>
            <person name="Crous P."/>
            <person name="Grigoriev I."/>
        </authorList>
    </citation>
    <scope>NUCLEOTIDE SEQUENCE</scope>
    <source>
        <strain evidence="1 3">CBS 304.34</strain>
    </source>
</reference>
<keyword evidence="2" id="KW-1185">Reference proteome</keyword>
<name>A0A6A6YSV6_9PEZI</name>
<dbReference type="RefSeq" id="XP_033578563.1">
    <property type="nucleotide sequence ID" value="XM_033725347.1"/>
</dbReference>